<gene>
    <name evidence="2" type="ORF">KFK09_015067</name>
</gene>
<comment type="caution">
    <text evidence="2">The sequence shown here is derived from an EMBL/GenBank/DDBJ whole genome shotgun (WGS) entry which is preliminary data.</text>
</comment>
<organism evidence="2 3">
    <name type="scientific">Dendrobium nobile</name>
    <name type="common">Orchid</name>
    <dbReference type="NCBI Taxonomy" id="94219"/>
    <lineage>
        <taxon>Eukaryota</taxon>
        <taxon>Viridiplantae</taxon>
        <taxon>Streptophyta</taxon>
        <taxon>Embryophyta</taxon>
        <taxon>Tracheophyta</taxon>
        <taxon>Spermatophyta</taxon>
        <taxon>Magnoliopsida</taxon>
        <taxon>Liliopsida</taxon>
        <taxon>Asparagales</taxon>
        <taxon>Orchidaceae</taxon>
        <taxon>Epidendroideae</taxon>
        <taxon>Malaxideae</taxon>
        <taxon>Dendrobiinae</taxon>
        <taxon>Dendrobium</taxon>
    </lineage>
</organism>
<feature type="region of interest" description="Disordered" evidence="1">
    <location>
        <begin position="16"/>
        <end position="72"/>
    </location>
</feature>
<feature type="compositionally biased region" description="Basic and acidic residues" evidence="1">
    <location>
        <begin position="34"/>
        <end position="45"/>
    </location>
</feature>
<dbReference type="AlphaFoldDB" id="A0A8T3B5N2"/>
<evidence type="ECO:0000313" key="3">
    <source>
        <dbReference type="Proteomes" id="UP000829196"/>
    </source>
</evidence>
<accession>A0A8T3B5N2</accession>
<evidence type="ECO:0000313" key="2">
    <source>
        <dbReference type="EMBL" id="KAI0504119.1"/>
    </source>
</evidence>
<proteinExistence type="predicted"/>
<dbReference type="EMBL" id="JAGYWB010000011">
    <property type="protein sequence ID" value="KAI0504119.1"/>
    <property type="molecule type" value="Genomic_DNA"/>
</dbReference>
<dbReference type="OrthoDB" id="1937538at2759"/>
<reference evidence="2" key="1">
    <citation type="journal article" date="2022" name="Front. Genet.">
        <title>Chromosome-Scale Assembly of the Dendrobium nobile Genome Provides Insights Into the Molecular Mechanism of the Biosynthesis of the Medicinal Active Ingredient of Dendrobium.</title>
        <authorList>
            <person name="Xu Q."/>
            <person name="Niu S.-C."/>
            <person name="Li K.-L."/>
            <person name="Zheng P.-J."/>
            <person name="Zhang X.-J."/>
            <person name="Jia Y."/>
            <person name="Liu Y."/>
            <person name="Niu Y.-X."/>
            <person name="Yu L.-H."/>
            <person name="Chen D.-F."/>
            <person name="Zhang G.-Q."/>
        </authorList>
    </citation>
    <scope>NUCLEOTIDE SEQUENCE</scope>
    <source>
        <tissue evidence="2">Leaf</tissue>
    </source>
</reference>
<protein>
    <submittedName>
        <fullName evidence="2">Uncharacterized protein</fullName>
    </submittedName>
</protein>
<evidence type="ECO:0000256" key="1">
    <source>
        <dbReference type="SAM" id="MobiDB-lite"/>
    </source>
</evidence>
<dbReference type="Proteomes" id="UP000829196">
    <property type="component" value="Unassembled WGS sequence"/>
</dbReference>
<sequence>MNGRGEKVQSFVNIILSPRSLEDPPASCAPVPDEPLKPEPADRYRPLLLNLLPRGQTVPPSGPSRRTNKSNS</sequence>
<name>A0A8T3B5N2_DENNO</name>
<keyword evidence="3" id="KW-1185">Reference proteome</keyword>